<feature type="domain" description="Ig-like" evidence="8">
    <location>
        <begin position="417"/>
        <end position="488"/>
    </location>
</feature>
<feature type="transmembrane region" description="Helical" evidence="7">
    <location>
        <begin position="800"/>
        <end position="821"/>
    </location>
</feature>
<dbReference type="InterPro" id="IPR003598">
    <property type="entry name" value="Ig_sub2"/>
</dbReference>
<dbReference type="InterPro" id="IPR051275">
    <property type="entry name" value="Cell_adhesion_signaling"/>
</dbReference>
<keyword evidence="10" id="KW-1185">Reference proteome</keyword>
<dbReference type="InterPro" id="IPR003599">
    <property type="entry name" value="Ig_sub"/>
</dbReference>
<evidence type="ECO:0000313" key="9">
    <source>
        <dbReference type="EMBL" id="CAG2191123.1"/>
    </source>
</evidence>
<dbReference type="OrthoDB" id="6143670at2759"/>
<dbReference type="PANTHER" id="PTHR11640:SF164">
    <property type="entry name" value="MAM DOMAIN-CONTAINING GLYCOSYLPHOSPHATIDYLINOSITOL ANCHOR PROTEIN 1"/>
    <property type="match status" value="1"/>
</dbReference>
<keyword evidence="4" id="KW-0325">Glycoprotein</keyword>
<keyword evidence="3" id="KW-1015">Disulfide bond</keyword>
<name>A0A8S3Q921_MYTED</name>
<keyword evidence="7" id="KW-1133">Transmembrane helix</keyword>
<feature type="compositionally biased region" description="Low complexity" evidence="6">
    <location>
        <begin position="871"/>
        <end position="891"/>
    </location>
</feature>
<dbReference type="AlphaFoldDB" id="A0A8S3Q921"/>
<evidence type="ECO:0000256" key="1">
    <source>
        <dbReference type="ARBA" id="ARBA00004479"/>
    </source>
</evidence>
<dbReference type="Pfam" id="PF13927">
    <property type="entry name" value="Ig_3"/>
    <property type="match status" value="1"/>
</dbReference>
<dbReference type="InterPro" id="IPR013783">
    <property type="entry name" value="Ig-like_fold"/>
</dbReference>
<dbReference type="InterPro" id="IPR036179">
    <property type="entry name" value="Ig-like_dom_sf"/>
</dbReference>
<evidence type="ECO:0000256" key="5">
    <source>
        <dbReference type="ARBA" id="ARBA00023319"/>
    </source>
</evidence>
<dbReference type="SMART" id="SM00408">
    <property type="entry name" value="IGc2"/>
    <property type="match status" value="2"/>
</dbReference>
<dbReference type="GO" id="GO:0098609">
    <property type="term" value="P:cell-cell adhesion"/>
    <property type="evidence" value="ECO:0007669"/>
    <property type="project" value="TreeGrafter"/>
</dbReference>
<proteinExistence type="predicted"/>
<dbReference type="EMBL" id="CAJPWZ010000354">
    <property type="protein sequence ID" value="CAG2191123.1"/>
    <property type="molecule type" value="Genomic_DNA"/>
</dbReference>
<evidence type="ECO:0000256" key="7">
    <source>
        <dbReference type="SAM" id="Phobius"/>
    </source>
</evidence>
<evidence type="ECO:0000256" key="3">
    <source>
        <dbReference type="ARBA" id="ARBA00023157"/>
    </source>
</evidence>
<evidence type="ECO:0000313" key="10">
    <source>
        <dbReference type="Proteomes" id="UP000683360"/>
    </source>
</evidence>
<comment type="caution">
    <text evidence="9">The sequence shown here is derived from an EMBL/GenBank/DDBJ whole genome shotgun (WGS) entry which is preliminary data.</text>
</comment>
<evidence type="ECO:0000256" key="4">
    <source>
        <dbReference type="ARBA" id="ARBA00023180"/>
    </source>
</evidence>
<keyword evidence="2 7" id="KW-0472">Membrane</keyword>
<accession>A0A8S3Q921</accession>
<dbReference type="GO" id="GO:0005911">
    <property type="term" value="C:cell-cell junction"/>
    <property type="evidence" value="ECO:0007669"/>
    <property type="project" value="TreeGrafter"/>
</dbReference>
<protein>
    <recommendedName>
        <fullName evidence="8">Ig-like domain-containing protein</fullName>
    </recommendedName>
</protein>
<feature type="domain" description="Ig-like" evidence="8">
    <location>
        <begin position="495"/>
        <end position="582"/>
    </location>
</feature>
<sequence>MTNINKNTSEWTMQCLSNFHIQTETDASEPSNKLLDAYQLFTNGLLHFINDKNKCANLVSNFGERSEEDKQKCDCYKYAVHDLFSIDCHHIDEVTDEDLKKIETNLWIDNFVEKITSTKQRLFRERICRDLSRHLNMFNRQLIYMLRRRRGNDLREISEGMYQELFVSFARIFGLNIVSGSNVEPYSLNINDTDIVAIPDGLICHPTDLKEDKICAVIKVKGYREDECSDMRSTNNACYAPHIDSSLKGQLGGQFICTLPFSVFRNHGMYGFLVQGTNVTLTSFKPEDGYYTNLCNGNLQNKGANISRKTILSFIEHLHVLASIQQFDCNEFSSINDTVYVGTGESVVLFCNVTPNSYPRWSVPGVNKGDFYLYSVGLSINLGLQNSRKLEIMANIIEGNATKEYKIHGADTGILHGTEYHSLVLNCSVMSGMPQEPIMWFNESFLLGIGGTDTFELNIIPQKYDHGKIYTCIVNSSVLMSTIHEKVQLDIKYKPFITFNQGQHLIRVNETQSLTLSCIVDSNPVASKIVLEKNTKLFNVSKRNSTLTLDVFNISRHDSGTYLCFAENSIGESYMKTEIIVQYPPSIKIKTDLDKKVLQCIPNGEPNTYRFYPWIHLSDHGDVIRYLNSTETIHLQTNGATLNLYQYNGIYVCRVENGVSYLNRTVIQSGQVFVRQHDKPVFVSRNEHTQYGITGTEIDIKVFVYSYPFFHQLKVKTRGFLSIEYNKIDIENATVFDKIYSNEFRMNGFKITLHGFIIEANDFTSYTFWIENSVGDANFTVDLIDVEKLSGRTLNIYTQISSSFIGGLLLGIACTIFWNCVRKQRRKYVQQQVHQEVHYDEVELVDQNLVLNQQQTYHPVDTDNMINQDPNSGNSSNHNTSESNSSEAMSSRPLSVASDHHDYENFINN</sequence>
<evidence type="ECO:0000259" key="8">
    <source>
        <dbReference type="PROSITE" id="PS50835"/>
    </source>
</evidence>
<dbReference type="Proteomes" id="UP000683360">
    <property type="component" value="Unassembled WGS sequence"/>
</dbReference>
<comment type="subcellular location">
    <subcellularLocation>
        <location evidence="1">Membrane</location>
        <topology evidence="1">Single-pass type I membrane protein</topology>
    </subcellularLocation>
</comment>
<evidence type="ECO:0000256" key="2">
    <source>
        <dbReference type="ARBA" id="ARBA00023136"/>
    </source>
</evidence>
<dbReference type="SUPFAM" id="SSF48726">
    <property type="entry name" value="Immunoglobulin"/>
    <property type="match status" value="2"/>
</dbReference>
<organism evidence="9 10">
    <name type="scientific">Mytilus edulis</name>
    <name type="common">Blue mussel</name>
    <dbReference type="NCBI Taxonomy" id="6550"/>
    <lineage>
        <taxon>Eukaryota</taxon>
        <taxon>Metazoa</taxon>
        <taxon>Spiralia</taxon>
        <taxon>Lophotrochozoa</taxon>
        <taxon>Mollusca</taxon>
        <taxon>Bivalvia</taxon>
        <taxon>Autobranchia</taxon>
        <taxon>Pteriomorphia</taxon>
        <taxon>Mytilida</taxon>
        <taxon>Mytiloidea</taxon>
        <taxon>Mytilidae</taxon>
        <taxon>Mytilinae</taxon>
        <taxon>Mytilus</taxon>
    </lineage>
</organism>
<dbReference type="Gene3D" id="2.60.40.10">
    <property type="entry name" value="Immunoglobulins"/>
    <property type="match status" value="2"/>
</dbReference>
<dbReference type="CDD" id="cd00096">
    <property type="entry name" value="Ig"/>
    <property type="match status" value="1"/>
</dbReference>
<dbReference type="GO" id="GO:0050839">
    <property type="term" value="F:cell adhesion molecule binding"/>
    <property type="evidence" value="ECO:0007669"/>
    <property type="project" value="TreeGrafter"/>
</dbReference>
<dbReference type="PROSITE" id="PS50835">
    <property type="entry name" value="IG_LIKE"/>
    <property type="match status" value="2"/>
</dbReference>
<dbReference type="PANTHER" id="PTHR11640">
    <property type="entry name" value="NEPHRIN"/>
    <property type="match status" value="1"/>
</dbReference>
<keyword evidence="7" id="KW-0812">Transmembrane</keyword>
<feature type="region of interest" description="Disordered" evidence="6">
    <location>
        <begin position="860"/>
        <end position="901"/>
    </location>
</feature>
<dbReference type="InterPro" id="IPR007110">
    <property type="entry name" value="Ig-like_dom"/>
</dbReference>
<dbReference type="GO" id="GO:0005886">
    <property type="term" value="C:plasma membrane"/>
    <property type="evidence" value="ECO:0007669"/>
    <property type="project" value="TreeGrafter"/>
</dbReference>
<dbReference type="SMART" id="SM00409">
    <property type="entry name" value="IG"/>
    <property type="match status" value="4"/>
</dbReference>
<evidence type="ECO:0000256" key="6">
    <source>
        <dbReference type="SAM" id="MobiDB-lite"/>
    </source>
</evidence>
<reference evidence="9" key="1">
    <citation type="submission" date="2021-03" db="EMBL/GenBank/DDBJ databases">
        <authorList>
            <person name="Bekaert M."/>
        </authorList>
    </citation>
    <scope>NUCLEOTIDE SEQUENCE</scope>
</reference>
<gene>
    <name evidence="9" type="ORF">MEDL_6384</name>
</gene>
<keyword evidence="5" id="KW-0393">Immunoglobulin domain</keyword>